<keyword evidence="5" id="KW-0808">Transferase</keyword>
<dbReference type="SUPFAM" id="SSF52172">
    <property type="entry name" value="CheY-like"/>
    <property type="match status" value="1"/>
</dbReference>
<accession>A0A934W935</accession>
<keyword evidence="6" id="KW-0418">Kinase</keyword>
<dbReference type="PANTHER" id="PTHR43547">
    <property type="entry name" value="TWO-COMPONENT HISTIDINE KINASE"/>
    <property type="match status" value="1"/>
</dbReference>
<evidence type="ECO:0000313" key="13">
    <source>
        <dbReference type="EMBL" id="MBK4738310.1"/>
    </source>
</evidence>
<evidence type="ECO:0000256" key="6">
    <source>
        <dbReference type="ARBA" id="ARBA00022777"/>
    </source>
</evidence>
<dbReference type="SMART" id="SM00448">
    <property type="entry name" value="REC"/>
    <property type="match status" value="1"/>
</dbReference>
<dbReference type="InterPro" id="IPR003594">
    <property type="entry name" value="HATPase_dom"/>
</dbReference>
<sequence length="633" mass="70378">MVREIGDRKRTEDALRQEIDRNRQIVEAIREGFVLMDRDYRVLRINAEGLRIDGRDASKILGRTHWEAWPGSEHSPLGAAYRWAMTESVPIALEHCYGYNDRELWLDMRAYPSDGGLVVFFRDITRRRHNERAIRESEAKFRGITDAMPQMVWSTRADGHHDYYNRQWYDYTGVPEGTTDGEGWSGMFHPDDQPLAWERWRHSLATGEPYEVHYRLRHRSGQYRWNLGRALPVRDESGAIIRWMGTCTDIHDQKLAEEELKAASRRKDEFLAMLAHELRNPLAPIATAAQLLTLTANDAKRVRQSSDIISRQVRHMTGLVDDLLDVSRVTRGLVSLEMARIDVKPLLAAAIGQARPLIEARRHRLQTGFDAGPAIVLADRVRMIQVIANLLNNAAKYTPPGGEIRLSISLRHAVAEIAVSDNGSGIDAALMPHIFDLFTQAERTPDRSQGGLGLGLALVKSIMALHGGSVAAHSDGPGCGSTFTLSLPLVDEGEAPQDEASGTSESPPLLQPLRLMIVDDNADAADTLAALLRASGHDVTVREDAKSALDAARRDAPQVFILDIGLPDIDGYELARRLRADPGTQNALLIALTGYGQPHDRVLSRTAGFDHHFVKPAEPAELMAALKKGRPQA</sequence>
<feature type="domain" description="Response regulatory" evidence="11">
    <location>
        <begin position="514"/>
        <end position="630"/>
    </location>
</feature>
<dbReference type="Pfam" id="PF00512">
    <property type="entry name" value="HisKA"/>
    <property type="match status" value="1"/>
</dbReference>
<dbReference type="SUPFAM" id="SSF55785">
    <property type="entry name" value="PYP-like sensor domain (PAS domain)"/>
    <property type="match status" value="2"/>
</dbReference>
<dbReference type="InterPro" id="IPR036097">
    <property type="entry name" value="HisK_dim/P_sf"/>
</dbReference>
<name>A0A934W935_9BURK</name>
<reference evidence="13" key="1">
    <citation type="submission" date="2021-01" db="EMBL/GenBank/DDBJ databases">
        <title>Genome sequence of strain Noviherbaspirillum sp. DKR-6.</title>
        <authorList>
            <person name="Chaudhary D.K."/>
        </authorList>
    </citation>
    <scope>NUCLEOTIDE SEQUENCE</scope>
    <source>
        <strain evidence="13">DKR-6</strain>
    </source>
</reference>
<dbReference type="FunFam" id="3.30.565.10:FF:000006">
    <property type="entry name" value="Sensor histidine kinase WalK"/>
    <property type="match status" value="1"/>
</dbReference>
<dbReference type="InterPro" id="IPR035965">
    <property type="entry name" value="PAS-like_dom_sf"/>
</dbReference>
<organism evidence="13 14">
    <name type="scientific">Noviherbaspirillum pedocola</name>
    <dbReference type="NCBI Taxonomy" id="2801341"/>
    <lineage>
        <taxon>Bacteria</taxon>
        <taxon>Pseudomonadati</taxon>
        <taxon>Pseudomonadota</taxon>
        <taxon>Betaproteobacteria</taxon>
        <taxon>Burkholderiales</taxon>
        <taxon>Oxalobacteraceae</taxon>
        <taxon>Noviherbaspirillum</taxon>
    </lineage>
</organism>
<dbReference type="PROSITE" id="PS50109">
    <property type="entry name" value="HIS_KIN"/>
    <property type="match status" value="1"/>
</dbReference>
<dbReference type="InterPro" id="IPR004358">
    <property type="entry name" value="Sig_transdc_His_kin-like_C"/>
</dbReference>
<evidence type="ECO:0000256" key="5">
    <source>
        <dbReference type="ARBA" id="ARBA00022679"/>
    </source>
</evidence>
<dbReference type="InterPro" id="IPR011006">
    <property type="entry name" value="CheY-like_superfamily"/>
</dbReference>
<dbReference type="EMBL" id="JAEPBG010000019">
    <property type="protein sequence ID" value="MBK4738310.1"/>
    <property type="molecule type" value="Genomic_DNA"/>
</dbReference>
<dbReference type="CDD" id="cd00130">
    <property type="entry name" value="PAS"/>
    <property type="match status" value="2"/>
</dbReference>
<dbReference type="InterPro" id="IPR000700">
    <property type="entry name" value="PAS-assoc_C"/>
</dbReference>
<dbReference type="NCBIfam" id="TIGR00229">
    <property type="entry name" value="sensory_box"/>
    <property type="match status" value="1"/>
</dbReference>
<dbReference type="EC" id="2.7.13.3" evidence="3"/>
<dbReference type="Pfam" id="PF02518">
    <property type="entry name" value="HATPase_c"/>
    <property type="match status" value="1"/>
</dbReference>
<evidence type="ECO:0000259" key="10">
    <source>
        <dbReference type="PROSITE" id="PS50109"/>
    </source>
</evidence>
<dbReference type="PROSITE" id="PS50110">
    <property type="entry name" value="RESPONSE_REGULATORY"/>
    <property type="match status" value="1"/>
</dbReference>
<evidence type="ECO:0000259" key="11">
    <source>
        <dbReference type="PROSITE" id="PS50110"/>
    </source>
</evidence>
<dbReference type="CDD" id="cd00075">
    <property type="entry name" value="HATPase"/>
    <property type="match status" value="1"/>
</dbReference>
<dbReference type="InterPro" id="IPR036890">
    <property type="entry name" value="HATPase_C_sf"/>
</dbReference>
<evidence type="ECO:0000256" key="9">
    <source>
        <dbReference type="PROSITE-ProRule" id="PRU00169"/>
    </source>
</evidence>
<dbReference type="Pfam" id="PF00072">
    <property type="entry name" value="Response_reg"/>
    <property type="match status" value="1"/>
</dbReference>
<dbReference type="Gene3D" id="1.10.287.130">
    <property type="match status" value="1"/>
</dbReference>
<dbReference type="PANTHER" id="PTHR43547:SF2">
    <property type="entry name" value="HYBRID SIGNAL TRANSDUCTION HISTIDINE KINASE C"/>
    <property type="match status" value="1"/>
</dbReference>
<gene>
    <name evidence="13" type="ORF">JJB74_27120</name>
</gene>
<evidence type="ECO:0000256" key="8">
    <source>
        <dbReference type="ARBA" id="ARBA00023136"/>
    </source>
</evidence>
<dbReference type="AlphaFoldDB" id="A0A934W935"/>
<evidence type="ECO:0000256" key="3">
    <source>
        <dbReference type="ARBA" id="ARBA00012438"/>
    </source>
</evidence>
<dbReference type="InterPro" id="IPR013655">
    <property type="entry name" value="PAS_fold_3"/>
</dbReference>
<dbReference type="InterPro" id="IPR013656">
    <property type="entry name" value="PAS_4"/>
</dbReference>
<dbReference type="Pfam" id="PF08447">
    <property type="entry name" value="PAS_3"/>
    <property type="match status" value="1"/>
</dbReference>
<comment type="subcellular location">
    <subcellularLocation>
        <location evidence="2">Cell inner membrane</location>
        <topology evidence="2">Multi-pass membrane protein</topology>
    </subcellularLocation>
</comment>
<dbReference type="Proteomes" id="UP000622890">
    <property type="component" value="Unassembled WGS sequence"/>
</dbReference>
<evidence type="ECO:0000313" key="14">
    <source>
        <dbReference type="Proteomes" id="UP000622890"/>
    </source>
</evidence>
<dbReference type="PRINTS" id="PR00344">
    <property type="entry name" value="BCTRLSENSOR"/>
</dbReference>
<dbReference type="InterPro" id="IPR000014">
    <property type="entry name" value="PAS"/>
</dbReference>
<dbReference type="SMART" id="SM00091">
    <property type="entry name" value="PAS"/>
    <property type="match status" value="2"/>
</dbReference>
<feature type="domain" description="PAC" evidence="12">
    <location>
        <begin position="210"/>
        <end position="262"/>
    </location>
</feature>
<keyword evidence="7" id="KW-0902">Two-component regulatory system</keyword>
<dbReference type="SMART" id="SM00388">
    <property type="entry name" value="HisKA"/>
    <property type="match status" value="1"/>
</dbReference>
<comment type="catalytic activity">
    <reaction evidence="1">
        <text>ATP + protein L-histidine = ADP + protein N-phospho-L-histidine.</text>
        <dbReference type="EC" id="2.7.13.3"/>
    </reaction>
</comment>
<keyword evidence="4 9" id="KW-0597">Phosphoprotein</keyword>
<dbReference type="FunFam" id="1.10.287.130:FF:000001">
    <property type="entry name" value="Two-component sensor histidine kinase"/>
    <property type="match status" value="1"/>
</dbReference>
<dbReference type="GO" id="GO:0000155">
    <property type="term" value="F:phosphorelay sensor kinase activity"/>
    <property type="evidence" value="ECO:0007669"/>
    <property type="project" value="InterPro"/>
</dbReference>
<evidence type="ECO:0000259" key="12">
    <source>
        <dbReference type="PROSITE" id="PS50113"/>
    </source>
</evidence>
<dbReference type="Gene3D" id="3.30.565.10">
    <property type="entry name" value="Histidine kinase-like ATPase, C-terminal domain"/>
    <property type="match status" value="1"/>
</dbReference>
<protein>
    <recommendedName>
        <fullName evidence="3">histidine kinase</fullName>
        <ecNumber evidence="3">2.7.13.3</ecNumber>
    </recommendedName>
</protein>
<proteinExistence type="predicted"/>
<dbReference type="GO" id="GO:0005886">
    <property type="term" value="C:plasma membrane"/>
    <property type="evidence" value="ECO:0007669"/>
    <property type="project" value="UniProtKB-SubCell"/>
</dbReference>
<dbReference type="Gene3D" id="3.40.50.2300">
    <property type="match status" value="1"/>
</dbReference>
<dbReference type="PROSITE" id="PS50113">
    <property type="entry name" value="PAC"/>
    <property type="match status" value="1"/>
</dbReference>
<dbReference type="InterPro" id="IPR005467">
    <property type="entry name" value="His_kinase_dom"/>
</dbReference>
<feature type="modified residue" description="4-aspartylphosphate" evidence="9">
    <location>
        <position position="563"/>
    </location>
</feature>
<dbReference type="InterPro" id="IPR001610">
    <property type="entry name" value="PAC"/>
</dbReference>
<keyword evidence="14" id="KW-1185">Reference proteome</keyword>
<evidence type="ECO:0000256" key="7">
    <source>
        <dbReference type="ARBA" id="ARBA00023012"/>
    </source>
</evidence>
<dbReference type="Pfam" id="PF08448">
    <property type="entry name" value="PAS_4"/>
    <property type="match status" value="1"/>
</dbReference>
<evidence type="ECO:0000256" key="4">
    <source>
        <dbReference type="ARBA" id="ARBA00022553"/>
    </source>
</evidence>
<dbReference type="Gene3D" id="3.30.450.20">
    <property type="entry name" value="PAS domain"/>
    <property type="match status" value="2"/>
</dbReference>
<evidence type="ECO:0000256" key="2">
    <source>
        <dbReference type="ARBA" id="ARBA00004429"/>
    </source>
</evidence>
<comment type="caution">
    <text evidence="13">The sequence shown here is derived from an EMBL/GenBank/DDBJ whole genome shotgun (WGS) entry which is preliminary data.</text>
</comment>
<keyword evidence="8" id="KW-0472">Membrane</keyword>
<evidence type="ECO:0000256" key="1">
    <source>
        <dbReference type="ARBA" id="ARBA00000085"/>
    </source>
</evidence>
<dbReference type="InterPro" id="IPR003661">
    <property type="entry name" value="HisK_dim/P_dom"/>
</dbReference>
<dbReference type="SUPFAM" id="SSF55874">
    <property type="entry name" value="ATPase domain of HSP90 chaperone/DNA topoisomerase II/histidine kinase"/>
    <property type="match status" value="1"/>
</dbReference>
<feature type="domain" description="Histidine kinase" evidence="10">
    <location>
        <begin position="273"/>
        <end position="491"/>
    </location>
</feature>
<dbReference type="SMART" id="SM00387">
    <property type="entry name" value="HATPase_c"/>
    <property type="match status" value="1"/>
</dbReference>
<dbReference type="SMART" id="SM00086">
    <property type="entry name" value="PAC"/>
    <property type="match status" value="1"/>
</dbReference>
<dbReference type="FunFam" id="3.30.450.20:FF:000099">
    <property type="entry name" value="Sensory box sensor histidine kinase"/>
    <property type="match status" value="1"/>
</dbReference>
<dbReference type="CDD" id="cd00082">
    <property type="entry name" value="HisKA"/>
    <property type="match status" value="1"/>
</dbReference>
<dbReference type="InterPro" id="IPR001789">
    <property type="entry name" value="Sig_transdc_resp-reg_receiver"/>
</dbReference>
<dbReference type="SUPFAM" id="SSF47384">
    <property type="entry name" value="Homodimeric domain of signal transducing histidine kinase"/>
    <property type="match status" value="1"/>
</dbReference>